<reference evidence="2 3" key="1">
    <citation type="submission" date="2016-06" db="EMBL/GenBank/DDBJ databases">
        <title>Genome sequence of Oerskovia enterophila DSM 43852.</title>
        <authorList>
            <person name="Poehlein A."/>
            <person name="Jag V."/>
            <person name="Bengelsdorf F.R."/>
            <person name="Daniel R."/>
            <person name="Duerre P."/>
        </authorList>
    </citation>
    <scope>NUCLEOTIDE SEQUENCE [LARGE SCALE GENOMIC DNA]</scope>
    <source>
        <strain evidence="2 3">DSM 43852</strain>
    </source>
</reference>
<dbReference type="Pfam" id="PF20274">
    <property type="entry name" value="cREC_REC"/>
    <property type="match status" value="1"/>
</dbReference>
<organism evidence="2 3">
    <name type="scientific">Oerskovia enterophila</name>
    <dbReference type="NCBI Taxonomy" id="43678"/>
    <lineage>
        <taxon>Bacteria</taxon>
        <taxon>Bacillati</taxon>
        <taxon>Actinomycetota</taxon>
        <taxon>Actinomycetes</taxon>
        <taxon>Micrococcales</taxon>
        <taxon>Cellulomonadaceae</taxon>
        <taxon>Oerskovia</taxon>
    </lineage>
</organism>
<comment type="caution">
    <text evidence="2">The sequence shown here is derived from an EMBL/GenBank/DDBJ whole genome shotgun (WGS) entry which is preliminary data.</text>
</comment>
<feature type="domain" description="Cyclic-phosphate processing Receiver" evidence="1">
    <location>
        <begin position="14"/>
        <end position="110"/>
    </location>
</feature>
<dbReference type="Proteomes" id="UP000093412">
    <property type="component" value="Unassembled WGS sequence"/>
</dbReference>
<protein>
    <recommendedName>
        <fullName evidence="1">Cyclic-phosphate processing Receiver domain-containing protein</fullName>
    </recommendedName>
</protein>
<dbReference type="RefSeq" id="WP_068626966.1">
    <property type="nucleotide sequence ID" value="NZ_MAQA01000047.1"/>
</dbReference>
<evidence type="ECO:0000313" key="3">
    <source>
        <dbReference type="Proteomes" id="UP000093412"/>
    </source>
</evidence>
<dbReference type="EMBL" id="MAQA01000047">
    <property type="protein sequence ID" value="OCI30037.1"/>
    <property type="molecule type" value="Genomic_DNA"/>
</dbReference>
<gene>
    <name evidence="2" type="ORF">OERS_32470</name>
</gene>
<sequence>MIPRLPEPLLRDVLLIDDLRVFRQTVPVSVARTSGSGLGLLRAGVAAGHRWEQVWLDHDLGDLTGVEDTIGPVVDWLCEQAATGSPVAVGIVVVHTTNAPAGASMVRVLSAAGFRVVRAHAADYLDVDPDLYEAATGHRPRD</sequence>
<dbReference type="InterPro" id="IPR046909">
    <property type="entry name" value="cREC_REC"/>
</dbReference>
<evidence type="ECO:0000313" key="2">
    <source>
        <dbReference type="EMBL" id="OCI30037.1"/>
    </source>
</evidence>
<proteinExistence type="predicted"/>
<accession>A0ABX2Y127</accession>
<keyword evidence="3" id="KW-1185">Reference proteome</keyword>
<evidence type="ECO:0000259" key="1">
    <source>
        <dbReference type="Pfam" id="PF20274"/>
    </source>
</evidence>
<name>A0ABX2Y127_9CELL</name>